<dbReference type="OrthoDB" id="2260598at2759"/>
<dbReference type="EMBL" id="VTPC01000791">
    <property type="protein sequence ID" value="KAF2904365.1"/>
    <property type="molecule type" value="Genomic_DNA"/>
</dbReference>
<reference evidence="2" key="1">
    <citation type="submission" date="2019-08" db="EMBL/GenBank/DDBJ databases">
        <title>The genome of the North American firefly Photinus pyralis.</title>
        <authorList>
            <consortium name="Photinus pyralis genome working group"/>
            <person name="Fallon T.R."/>
            <person name="Sander Lower S.E."/>
            <person name="Weng J.-K."/>
        </authorList>
    </citation>
    <scope>NUCLEOTIDE SEQUENCE</scope>
    <source>
        <strain evidence="2">TRF0915ILg1</strain>
        <tissue evidence="2">Whole body</tissue>
    </source>
</reference>
<sequence length="146" mass="16849">MNNKKSETLNNVKETTEDVLTEEERIMERWGEYSKDMSKKKNKNKKAEIKVDKSKQITRKEVSEAIRKAKAGKATGHDKVSTEMINVFTEKAVEHLKEIMNATVVQGNTPKTDLNQDKTKSMLIEKKSEQHRTELGMEQEELQLVK</sequence>
<feature type="region of interest" description="Disordered" evidence="1">
    <location>
        <begin position="1"/>
        <end position="20"/>
    </location>
</feature>
<evidence type="ECO:0000313" key="3">
    <source>
        <dbReference type="Proteomes" id="UP000801492"/>
    </source>
</evidence>
<keyword evidence="3" id="KW-1185">Reference proteome</keyword>
<evidence type="ECO:0000256" key="1">
    <source>
        <dbReference type="SAM" id="MobiDB-lite"/>
    </source>
</evidence>
<dbReference type="Proteomes" id="UP000801492">
    <property type="component" value="Unassembled WGS sequence"/>
</dbReference>
<protein>
    <submittedName>
        <fullName evidence="2">Uncharacterized protein</fullName>
    </submittedName>
</protein>
<evidence type="ECO:0000313" key="2">
    <source>
        <dbReference type="EMBL" id="KAF2904365.1"/>
    </source>
</evidence>
<gene>
    <name evidence="2" type="ORF">ILUMI_01823</name>
</gene>
<name>A0A8K0GH28_IGNLU</name>
<comment type="caution">
    <text evidence="2">The sequence shown here is derived from an EMBL/GenBank/DDBJ whole genome shotgun (WGS) entry which is preliminary data.</text>
</comment>
<proteinExistence type="predicted"/>
<dbReference type="AlphaFoldDB" id="A0A8K0GH28"/>
<accession>A0A8K0GH28</accession>
<organism evidence="2 3">
    <name type="scientific">Ignelater luminosus</name>
    <name type="common">Cucubano</name>
    <name type="synonym">Pyrophorus luminosus</name>
    <dbReference type="NCBI Taxonomy" id="2038154"/>
    <lineage>
        <taxon>Eukaryota</taxon>
        <taxon>Metazoa</taxon>
        <taxon>Ecdysozoa</taxon>
        <taxon>Arthropoda</taxon>
        <taxon>Hexapoda</taxon>
        <taxon>Insecta</taxon>
        <taxon>Pterygota</taxon>
        <taxon>Neoptera</taxon>
        <taxon>Endopterygota</taxon>
        <taxon>Coleoptera</taxon>
        <taxon>Polyphaga</taxon>
        <taxon>Elateriformia</taxon>
        <taxon>Elateroidea</taxon>
        <taxon>Elateridae</taxon>
        <taxon>Agrypninae</taxon>
        <taxon>Pyrophorini</taxon>
        <taxon>Ignelater</taxon>
    </lineage>
</organism>